<evidence type="ECO:0000256" key="2">
    <source>
        <dbReference type="ARBA" id="ARBA00022723"/>
    </source>
</evidence>
<name>A0AAW0X733_CHEQU</name>
<dbReference type="Pfam" id="PF13359">
    <property type="entry name" value="DDE_Tnp_4"/>
    <property type="match status" value="1"/>
</dbReference>
<dbReference type="Proteomes" id="UP001445076">
    <property type="component" value="Unassembled WGS sequence"/>
</dbReference>
<accession>A0AAW0X733</accession>
<dbReference type="AlphaFoldDB" id="A0AAW0X733"/>
<dbReference type="GO" id="GO:0003700">
    <property type="term" value="F:DNA-binding transcription factor activity"/>
    <property type="evidence" value="ECO:0007669"/>
    <property type="project" value="InterPro"/>
</dbReference>
<evidence type="ECO:0000313" key="5">
    <source>
        <dbReference type="EMBL" id="KAK8735218.1"/>
    </source>
</evidence>
<comment type="caution">
    <text evidence="5">The sequence shown here is derived from an EMBL/GenBank/DDBJ whole genome shotgun (WGS) entry which is preliminary data.</text>
</comment>
<dbReference type="InterPro" id="IPR029309">
    <property type="entry name" value="CaRF"/>
</dbReference>
<keyword evidence="2" id="KW-0479">Metal-binding</keyword>
<feature type="domain" description="DDE Tnp4" evidence="4">
    <location>
        <begin position="341"/>
        <end position="495"/>
    </location>
</feature>
<evidence type="ECO:0000259" key="4">
    <source>
        <dbReference type="Pfam" id="PF13359"/>
    </source>
</evidence>
<evidence type="ECO:0000256" key="3">
    <source>
        <dbReference type="SAM" id="MobiDB-lite"/>
    </source>
</evidence>
<dbReference type="InterPro" id="IPR027806">
    <property type="entry name" value="HARBI1_dom"/>
</dbReference>
<dbReference type="Pfam" id="PF15299">
    <property type="entry name" value="ALS2CR8"/>
    <property type="match status" value="1"/>
</dbReference>
<dbReference type="PANTHER" id="PTHR47456">
    <property type="entry name" value="PHD-TYPE DOMAIN-CONTAINING PROTEIN"/>
    <property type="match status" value="1"/>
</dbReference>
<feature type="compositionally biased region" description="Basic and acidic residues" evidence="3">
    <location>
        <begin position="93"/>
        <end position="107"/>
    </location>
</feature>
<dbReference type="EMBL" id="JARKIK010000048">
    <property type="protein sequence ID" value="KAK8735218.1"/>
    <property type="molecule type" value="Genomic_DNA"/>
</dbReference>
<protein>
    <recommendedName>
        <fullName evidence="4">DDE Tnp4 domain-containing protein</fullName>
    </recommendedName>
</protein>
<keyword evidence="6" id="KW-1185">Reference proteome</keyword>
<gene>
    <name evidence="5" type="ORF">OTU49_005566</name>
</gene>
<feature type="region of interest" description="Disordered" evidence="3">
    <location>
        <begin position="83"/>
        <end position="115"/>
    </location>
</feature>
<sequence length="569" mass="65923">MTEEQYKIFHTAKEVYECLKKFQESTMTKYCLDCCTSHFGDENWRPNIWEKSRLYWRNDQAKIPFDGVPFMFGGVKSWRCHQGPDFGKRKKEKYREKRDRLEQEGHPQIKRRTPPISKKIGCTAMIYAHKLVKFPGYKVSTDSEPSKRHKDKMKKTMLQEAQSETGIQMEILYLVRFPMLTDHNHPVPNDIKRKQRRAQKVKVITKTELPELLTQEAELSDTDFLHTFRVTKSVYQFLVREWQKEVAESLKLEGVPVSELDQYQQHVLAALYYLGSSENVAPASERFRMSPISFLNTVVNFADFLIRQQDTYIIMPALEERLIIAEAIKNVSGYPGVMGAMDAVLIHMRTPPGPEKQDYCYDKSKAGFKCAFVLQFIVDHRLIFRDIHLDAPGAGTRIQIFQESGAWLFLQNLTSSETHVVAPAVYPLAPAIMTPHMNKILSYQEALFNDNHREALKLTANAMALFKSRFKRMQQLDRHIEKSSKLVRGSCILHNIALIHEPEMVLDRLSLEYNRKVDDEGWHCVRTEEIVAEFGILGGEEKRHYLTTVMTAHCDGVLSCVEFPSQFES</sequence>
<proteinExistence type="predicted"/>
<comment type="cofactor">
    <cofactor evidence="1">
        <name>a divalent metal cation</name>
        <dbReference type="ChEBI" id="CHEBI:60240"/>
    </cofactor>
</comment>
<organism evidence="5 6">
    <name type="scientific">Cherax quadricarinatus</name>
    <name type="common">Australian red claw crayfish</name>
    <dbReference type="NCBI Taxonomy" id="27406"/>
    <lineage>
        <taxon>Eukaryota</taxon>
        <taxon>Metazoa</taxon>
        <taxon>Ecdysozoa</taxon>
        <taxon>Arthropoda</taxon>
        <taxon>Crustacea</taxon>
        <taxon>Multicrustacea</taxon>
        <taxon>Malacostraca</taxon>
        <taxon>Eumalacostraca</taxon>
        <taxon>Eucarida</taxon>
        <taxon>Decapoda</taxon>
        <taxon>Pleocyemata</taxon>
        <taxon>Astacidea</taxon>
        <taxon>Parastacoidea</taxon>
        <taxon>Parastacidae</taxon>
        <taxon>Cherax</taxon>
    </lineage>
</organism>
<dbReference type="GO" id="GO:0046872">
    <property type="term" value="F:metal ion binding"/>
    <property type="evidence" value="ECO:0007669"/>
    <property type="project" value="UniProtKB-KW"/>
</dbReference>
<reference evidence="5 6" key="1">
    <citation type="journal article" date="2024" name="BMC Genomics">
        <title>Genome assembly of redclaw crayfish (Cherax quadricarinatus) provides insights into its immune adaptation and hypoxia tolerance.</title>
        <authorList>
            <person name="Liu Z."/>
            <person name="Zheng J."/>
            <person name="Li H."/>
            <person name="Fang K."/>
            <person name="Wang S."/>
            <person name="He J."/>
            <person name="Zhou D."/>
            <person name="Weng S."/>
            <person name="Chi M."/>
            <person name="Gu Z."/>
            <person name="He J."/>
            <person name="Li F."/>
            <person name="Wang M."/>
        </authorList>
    </citation>
    <scope>NUCLEOTIDE SEQUENCE [LARGE SCALE GENOMIC DNA]</scope>
    <source>
        <strain evidence="5">ZL_2023a</strain>
    </source>
</reference>
<evidence type="ECO:0000313" key="6">
    <source>
        <dbReference type="Proteomes" id="UP001445076"/>
    </source>
</evidence>
<evidence type="ECO:0000256" key="1">
    <source>
        <dbReference type="ARBA" id="ARBA00001968"/>
    </source>
</evidence>